<keyword evidence="11 12" id="KW-0472">Membrane</keyword>
<dbReference type="Gene3D" id="3.90.550.50">
    <property type="match status" value="1"/>
</dbReference>
<dbReference type="Pfam" id="PF02434">
    <property type="entry name" value="Fringe"/>
    <property type="match status" value="1"/>
</dbReference>
<gene>
    <name evidence="14" type="ORF">QBC37DRAFT_27370</name>
</gene>
<evidence type="ECO:0000256" key="7">
    <source>
        <dbReference type="ARBA" id="ARBA00022692"/>
    </source>
</evidence>
<dbReference type="InterPro" id="IPR003378">
    <property type="entry name" value="Fringe-like_glycosylTrfase"/>
</dbReference>
<evidence type="ECO:0000313" key="14">
    <source>
        <dbReference type="EMBL" id="KAK4210806.1"/>
    </source>
</evidence>
<dbReference type="InterPro" id="IPR026050">
    <property type="entry name" value="C1GALT1/C1GALT1_chp1"/>
</dbReference>
<keyword evidence="10 12" id="KW-1133">Transmembrane helix</keyword>
<comment type="pathway">
    <text evidence="2">Protein modification; protein glycosylation.</text>
</comment>
<dbReference type="EC" id="2.4.1.122" evidence="4"/>
<dbReference type="EMBL" id="MU858165">
    <property type="protein sequence ID" value="KAK4210806.1"/>
    <property type="molecule type" value="Genomic_DNA"/>
</dbReference>
<reference evidence="14" key="1">
    <citation type="journal article" date="2023" name="Mol. Phylogenet. Evol.">
        <title>Genome-scale phylogeny and comparative genomics of the fungal order Sordariales.</title>
        <authorList>
            <person name="Hensen N."/>
            <person name="Bonometti L."/>
            <person name="Westerberg I."/>
            <person name="Brannstrom I.O."/>
            <person name="Guillou S."/>
            <person name="Cros-Aarteil S."/>
            <person name="Calhoun S."/>
            <person name="Haridas S."/>
            <person name="Kuo A."/>
            <person name="Mondo S."/>
            <person name="Pangilinan J."/>
            <person name="Riley R."/>
            <person name="LaButti K."/>
            <person name="Andreopoulos B."/>
            <person name="Lipzen A."/>
            <person name="Chen C."/>
            <person name="Yan M."/>
            <person name="Daum C."/>
            <person name="Ng V."/>
            <person name="Clum A."/>
            <person name="Steindorff A."/>
            <person name="Ohm R.A."/>
            <person name="Martin F."/>
            <person name="Silar P."/>
            <person name="Natvig D.O."/>
            <person name="Lalanne C."/>
            <person name="Gautier V."/>
            <person name="Ament-Velasquez S.L."/>
            <person name="Kruys A."/>
            <person name="Hutchinson M.I."/>
            <person name="Powell A.J."/>
            <person name="Barry K."/>
            <person name="Miller A.N."/>
            <person name="Grigoriev I.V."/>
            <person name="Debuchy R."/>
            <person name="Gladieux P."/>
            <person name="Hiltunen Thoren M."/>
            <person name="Johannesson H."/>
        </authorList>
    </citation>
    <scope>NUCLEOTIDE SEQUENCE</scope>
    <source>
        <strain evidence="14">PSN293</strain>
    </source>
</reference>
<dbReference type="GO" id="GO:0016263">
    <property type="term" value="F:glycoprotein-N-acetylgalactosamine 3-beta-galactosyltransferase activity"/>
    <property type="evidence" value="ECO:0007669"/>
    <property type="project" value="UniProtKB-EC"/>
</dbReference>
<name>A0AAN6Y229_9PEZI</name>
<keyword evidence="8" id="KW-0547">Nucleotide-binding</keyword>
<feature type="domain" description="Fringe-like glycosyltransferase" evidence="13">
    <location>
        <begin position="210"/>
        <end position="279"/>
    </location>
</feature>
<evidence type="ECO:0000256" key="11">
    <source>
        <dbReference type="ARBA" id="ARBA00023136"/>
    </source>
</evidence>
<evidence type="ECO:0000256" key="8">
    <source>
        <dbReference type="ARBA" id="ARBA00022741"/>
    </source>
</evidence>
<comment type="subcellular location">
    <subcellularLocation>
        <location evidence="1">Membrane</location>
        <topology evidence="1">Single-pass type II membrane protein</topology>
    </subcellularLocation>
</comment>
<dbReference type="AlphaFoldDB" id="A0AAN6Y229"/>
<evidence type="ECO:0000256" key="10">
    <source>
        <dbReference type="ARBA" id="ARBA00022989"/>
    </source>
</evidence>
<evidence type="ECO:0000256" key="6">
    <source>
        <dbReference type="ARBA" id="ARBA00022679"/>
    </source>
</evidence>
<dbReference type="Proteomes" id="UP001301769">
    <property type="component" value="Unassembled WGS sequence"/>
</dbReference>
<dbReference type="PANTHER" id="PTHR23033:SF40">
    <property type="entry name" value="APPLE DOMAIN-CONTAINING PROTEIN"/>
    <property type="match status" value="1"/>
</dbReference>
<evidence type="ECO:0000256" key="9">
    <source>
        <dbReference type="ARBA" id="ARBA00022968"/>
    </source>
</evidence>
<evidence type="ECO:0000313" key="15">
    <source>
        <dbReference type="Proteomes" id="UP001301769"/>
    </source>
</evidence>
<evidence type="ECO:0000256" key="3">
    <source>
        <dbReference type="ARBA" id="ARBA00006462"/>
    </source>
</evidence>
<accession>A0AAN6Y229</accession>
<keyword evidence="5" id="KW-0328">Glycosyltransferase</keyword>
<reference evidence="14" key="2">
    <citation type="submission" date="2023-05" db="EMBL/GenBank/DDBJ databases">
        <authorList>
            <consortium name="Lawrence Berkeley National Laboratory"/>
            <person name="Steindorff A."/>
            <person name="Hensen N."/>
            <person name="Bonometti L."/>
            <person name="Westerberg I."/>
            <person name="Brannstrom I.O."/>
            <person name="Guillou S."/>
            <person name="Cros-Aarteil S."/>
            <person name="Calhoun S."/>
            <person name="Haridas S."/>
            <person name="Kuo A."/>
            <person name="Mondo S."/>
            <person name="Pangilinan J."/>
            <person name="Riley R."/>
            <person name="Labutti K."/>
            <person name="Andreopoulos B."/>
            <person name="Lipzen A."/>
            <person name="Chen C."/>
            <person name="Yanf M."/>
            <person name="Daum C."/>
            <person name="Ng V."/>
            <person name="Clum A."/>
            <person name="Ohm R."/>
            <person name="Martin F."/>
            <person name="Silar P."/>
            <person name="Natvig D."/>
            <person name="Lalanne C."/>
            <person name="Gautier V."/>
            <person name="Ament-Velasquez S.L."/>
            <person name="Kruys A."/>
            <person name="Hutchinson M.I."/>
            <person name="Powell A.J."/>
            <person name="Barry K."/>
            <person name="Miller A.N."/>
            <person name="Grigoriev I.V."/>
            <person name="Debuchy R."/>
            <person name="Gladieux P."/>
            <person name="Thoren M.H."/>
            <person name="Johannesson H."/>
        </authorList>
    </citation>
    <scope>NUCLEOTIDE SEQUENCE</scope>
    <source>
        <strain evidence="14">PSN293</strain>
    </source>
</reference>
<proteinExistence type="inferred from homology"/>
<protein>
    <recommendedName>
        <fullName evidence="4">N-acetylgalactosaminide beta-1,3-galactosyltransferase</fullName>
        <ecNumber evidence="4">2.4.1.122</ecNumber>
    </recommendedName>
</protein>
<keyword evidence="7 12" id="KW-0812">Transmembrane</keyword>
<evidence type="ECO:0000256" key="2">
    <source>
        <dbReference type="ARBA" id="ARBA00004922"/>
    </source>
</evidence>
<evidence type="ECO:0000256" key="5">
    <source>
        <dbReference type="ARBA" id="ARBA00022676"/>
    </source>
</evidence>
<evidence type="ECO:0000259" key="13">
    <source>
        <dbReference type="Pfam" id="PF02434"/>
    </source>
</evidence>
<comment type="similarity">
    <text evidence="3">Belongs to the glycosyltransferase 31 family. Beta3-Gal-T subfamily.</text>
</comment>
<feature type="transmembrane region" description="Helical" evidence="12">
    <location>
        <begin position="27"/>
        <end position="45"/>
    </location>
</feature>
<evidence type="ECO:0000256" key="4">
    <source>
        <dbReference type="ARBA" id="ARBA00012557"/>
    </source>
</evidence>
<keyword evidence="15" id="KW-1185">Reference proteome</keyword>
<keyword evidence="6" id="KW-0808">Transferase</keyword>
<dbReference type="GO" id="GO:0000166">
    <property type="term" value="F:nucleotide binding"/>
    <property type="evidence" value="ECO:0007669"/>
    <property type="project" value="UniProtKB-KW"/>
</dbReference>
<comment type="caution">
    <text evidence="14">The sequence shown here is derived from an EMBL/GenBank/DDBJ whole genome shotgun (WGS) entry which is preliminary data.</text>
</comment>
<sequence length="493" mass="55851">MPHQRRPSWRRKFLRHQQQCGLPQPRTFLYLAILTVISLCLLLPYDNTLRLATRWGIQSLQSVFLPRRPSERWIYDNPPAHPVKFGSETLVIVKTGYGTRHRVDSWFEALSPGGKGTDEPLNTFLLIADFASNDTFHIYYQDQVLPIHDVVQTTVSNHHVVLDHKSSHPRVQKYRQLQRAISSGDDEVALELARTSGWELDALKFISGLELAYHIYPTKKWYILADDDTYLVQSSLRPLLSHLDSSKPYFVGNGVGDFRTRFAHGGSSVILSQAAMRKLVVENPQKRTKAYIESLDETWGDRLLARALLRVGVYLDEEYSHFFTGESPRQSRIRAERLCSPVVAFHGLATSEKMLDAGRHLGEENVTGPVLWADLRNLYLQSSEVDHTQAKATSNGGGIHRDWDHIFHHKDTDVVIIKNVANAEICAGMCVGKTGKFKNSCLAWTWEPPATKGKPTGTCFLSDWMVVGEKSKGRISGVHESRLRELERVCLGD</sequence>
<dbReference type="GO" id="GO:0016020">
    <property type="term" value="C:membrane"/>
    <property type="evidence" value="ECO:0007669"/>
    <property type="project" value="UniProtKB-SubCell"/>
</dbReference>
<evidence type="ECO:0000256" key="12">
    <source>
        <dbReference type="SAM" id="Phobius"/>
    </source>
</evidence>
<evidence type="ECO:0000256" key="1">
    <source>
        <dbReference type="ARBA" id="ARBA00004606"/>
    </source>
</evidence>
<keyword evidence="9" id="KW-0735">Signal-anchor</keyword>
<organism evidence="14 15">
    <name type="scientific">Rhypophila decipiens</name>
    <dbReference type="NCBI Taxonomy" id="261697"/>
    <lineage>
        <taxon>Eukaryota</taxon>
        <taxon>Fungi</taxon>
        <taxon>Dikarya</taxon>
        <taxon>Ascomycota</taxon>
        <taxon>Pezizomycotina</taxon>
        <taxon>Sordariomycetes</taxon>
        <taxon>Sordariomycetidae</taxon>
        <taxon>Sordariales</taxon>
        <taxon>Naviculisporaceae</taxon>
        <taxon>Rhypophila</taxon>
    </lineage>
</organism>
<dbReference type="PANTHER" id="PTHR23033">
    <property type="entry name" value="BETA1,3-GALACTOSYLTRANSFERASE"/>
    <property type="match status" value="1"/>
</dbReference>